<evidence type="ECO:0000259" key="6">
    <source>
        <dbReference type="PROSITE" id="PS51471"/>
    </source>
</evidence>
<dbReference type="InterPro" id="IPR027443">
    <property type="entry name" value="IPNS-like_sf"/>
</dbReference>
<dbReference type="GO" id="GO:0044283">
    <property type="term" value="P:small molecule biosynthetic process"/>
    <property type="evidence" value="ECO:0007669"/>
    <property type="project" value="UniProtKB-ARBA"/>
</dbReference>
<keyword evidence="4 5" id="KW-0408">Iron</keyword>
<dbReference type="Pfam" id="PF03171">
    <property type="entry name" value="2OG-FeII_Oxy"/>
    <property type="match status" value="1"/>
</dbReference>
<dbReference type="InterPro" id="IPR044861">
    <property type="entry name" value="IPNS-like_FE2OG_OXY"/>
</dbReference>
<evidence type="ECO:0000256" key="4">
    <source>
        <dbReference type="ARBA" id="ARBA00023004"/>
    </source>
</evidence>
<dbReference type="PANTHER" id="PTHR10209:SF804">
    <property type="entry name" value="FE2OG DIOXYGENASE DOMAIN-CONTAINING PROTEIN"/>
    <property type="match status" value="1"/>
</dbReference>
<dbReference type="GO" id="GO:0016491">
    <property type="term" value="F:oxidoreductase activity"/>
    <property type="evidence" value="ECO:0007669"/>
    <property type="project" value="UniProtKB-KW"/>
</dbReference>
<protein>
    <submittedName>
        <fullName evidence="7">Clavaminate synthase-like protein</fullName>
    </submittedName>
</protein>
<evidence type="ECO:0000256" key="3">
    <source>
        <dbReference type="ARBA" id="ARBA00023002"/>
    </source>
</evidence>
<dbReference type="SUPFAM" id="SSF51197">
    <property type="entry name" value="Clavaminate synthase-like"/>
    <property type="match status" value="1"/>
</dbReference>
<evidence type="ECO:0000256" key="1">
    <source>
        <dbReference type="ARBA" id="ARBA00008056"/>
    </source>
</evidence>
<dbReference type="FunFam" id="2.60.120.330:FF:000030">
    <property type="entry name" value="Thymine dioxygenase"/>
    <property type="match status" value="1"/>
</dbReference>
<dbReference type="PRINTS" id="PR00682">
    <property type="entry name" value="IPNSYNTHASE"/>
</dbReference>
<name>A0A9P4K5M7_9PLEO</name>
<sequence>MATNKISPIPIVDFRKFLQGGSKEKRQVAKEIDDAFRNVGFVYLKGHGVERDIVRQCFEWSKKFFDLPLEKKMLAPHPPGGSHHRGYSAPGLEKVSQHRYDADEIAKLREIPDFKESFESGNTIDVSQPNIWPPENILPGFRGFMESFFPLCASLIHRILDALSLALSVPSPGLSPTHSESLFQLRILHYPSISATDLLGGKRSRINAHSDFGTLTLLFQDAVGGLEVEDPNQSGVFRPVPPIEDAVLVNIGDLMARWSNDRWRSTVHRVGIPPVVPHRHNGEEREGEVIVPDRYSIPFFATANMDAVIDALPGCWNEVNPKKYEPVTAWSYVQMRMAALYES</sequence>
<comment type="caution">
    <text evidence="7">The sequence shown here is derived from an EMBL/GenBank/DDBJ whole genome shotgun (WGS) entry which is preliminary data.</text>
</comment>
<dbReference type="Proteomes" id="UP000800093">
    <property type="component" value="Unassembled WGS sequence"/>
</dbReference>
<dbReference type="InterPro" id="IPR005123">
    <property type="entry name" value="Oxoglu/Fe-dep_dioxygenase_dom"/>
</dbReference>
<evidence type="ECO:0000313" key="7">
    <source>
        <dbReference type="EMBL" id="KAF2259939.1"/>
    </source>
</evidence>
<dbReference type="GO" id="GO:0046872">
    <property type="term" value="F:metal ion binding"/>
    <property type="evidence" value="ECO:0007669"/>
    <property type="project" value="UniProtKB-KW"/>
</dbReference>
<feature type="domain" description="Fe2OG dioxygenase" evidence="6">
    <location>
        <begin position="181"/>
        <end position="303"/>
    </location>
</feature>
<comment type="similarity">
    <text evidence="1 5">Belongs to the iron/ascorbate-dependent oxidoreductase family.</text>
</comment>
<dbReference type="InterPro" id="IPR026992">
    <property type="entry name" value="DIOX_N"/>
</dbReference>
<dbReference type="Gene3D" id="2.60.120.330">
    <property type="entry name" value="B-lactam Antibiotic, Isopenicillin N Synthase, Chain"/>
    <property type="match status" value="1"/>
</dbReference>
<keyword evidence="3 5" id="KW-0560">Oxidoreductase</keyword>
<evidence type="ECO:0000256" key="5">
    <source>
        <dbReference type="RuleBase" id="RU003682"/>
    </source>
</evidence>
<dbReference type="PANTHER" id="PTHR10209">
    <property type="entry name" value="OXIDOREDUCTASE, 2OG-FE II OXYGENASE FAMILY PROTEIN"/>
    <property type="match status" value="1"/>
</dbReference>
<evidence type="ECO:0000256" key="2">
    <source>
        <dbReference type="ARBA" id="ARBA00022723"/>
    </source>
</evidence>
<dbReference type="OrthoDB" id="288590at2759"/>
<organism evidence="7 8">
    <name type="scientific">Lojkania enalia</name>
    <dbReference type="NCBI Taxonomy" id="147567"/>
    <lineage>
        <taxon>Eukaryota</taxon>
        <taxon>Fungi</taxon>
        <taxon>Dikarya</taxon>
        <taxon>Ascomycota</taxon>
        <taxon>Pezizomycotina</taxon>
        <taxon>Dothideomycetes</taxon>
        <taxon>Pleosporomycetidae</taxon>
        <taxon>Pleosporales</taxon>
        <taxon>Pleosporales incertae sedis</taxon>
        <taxon>Lojkania</taxon>
    </lineage>
</organism>
<reference evidence="8" key="1">
    <citation type="journal article" date="2020" name="Stud. Mycol.">
        <title>101 Dothideomycetes genomes: A test case for predicting lifestyles and emergence of pathogens.</title>
        <authorList>
            <person name="Haridas S."/>
            <person name="Albert R."/>
            <person name="Binder M."/>
            <person name="Bloem J."/>
            <person name="LaButti K."/>
            <person name="Salamov A."/>
            <person name="Andreopoulos B."/>
            <person name="Baker S."/>
            <person name="Barry K."/>
            <person name="Bills G."/>
            <person name="Bluhm B."/>
            <person name="Cannon C."/>
            <person name="Castanera R."/>
            <person name="Culley D."/>
            <person name="Daum C."/>
            <person name="Ezra D."/>
            <person name="Gonzalez J."/>
            <person name="Henrissat B."/>
            <person name="Kuo A."/>
            <person name="Liang C."/>
            <person name="Lipzen A."/>
            <person name="Lutzoni F."/>
            <person name="Magnuson J."/>
            <person name="Mondo S."/>
            <person name="Nolan M."/>
            <person name="Ohm R."/>
            <person name="Pangilinan J."/>
            <person name="Park H.-J."/>
            <person name="Ramirez L."/>
            <person name="Alfaro M."/>
            <person name="Sun H."/>
            <person name="Tritt A."/>
            <person name="Yoshinaga Y."/>
            <person name="Zwiers L.-H."/>
            <person name="Turgeon B."/>
            <person name="Goodwin S."/>
            <person name="Spatafora J."/>
            <person name="Crous P."/>
            <person name="Grigoriev I."/>
        </authorList>
    </citation>
    <scope>NUCLEOTIDE SEQUENCE [LARGE SCALE GENOMIC DNA]</scope>
    <source>
        <strain evidence="8">CBS 304.66</strain>
    </source>
</reference>
<dbReference type="PROSITE" id="PS51471">
    <property type="entry name" value="FE2OG_OXY"/>
    <property type="match status" value="1"/>
</dbReference>
<proteinExistence type="inferred from homology"/>
<keyword evidence="8" id="KW-1185">Reference proteome</keyword>
<gene>
    <name evidence="7" type="ORF">CC78DRAFT_547862</name>
</gene>
<accession>A0A9P4K5M7</accession>
<dbReference type="Pfam" id="PF14226">
    <property type="entry name" value="DIOX_N"/>
    <property type="match status" value="1"/>
</dbReference>
<keyword evidence="2 5" id="KW-0479">Metal-binding</keyword>
<evidence type="ECO:0000313" key="8">
    <source>
        <dbReference type="Proteomes" id="UP000800093"/>
    </source>
</evidence>
<dbReference type="AlphaFoldDB" id="A0A9P4K5M7"/>
<dbReference type="EMBL" id="ML986692">
    <property type="protein sequence ID" value="KAF2259939.1"/>
    <property type="molecule type" value="Genomic_DNA"/>
</dbReference>